<keyword evidence="1" id="KW-0472">Membrane</keyword>
<name>A0A0N4T9N2_BRUPA</name>
<sequence length="208" mass="23377">MQLSDYGLRLLLLYRHKGKLFTENDCLLQVSADGWLLSAAFCISGLLRKVVFQHEKGLAVLVLLSLASVPWLLINGLLWLIALAALSGSILAQLTYHIPSLRVVQTEYLYRYDFLMTICASVCVPISTYCTVYETEDDSSSTLYIALAAYPFDTLTHSVTDWMPTQPLSTTHFDRSSTNKASKLTVRSNEHRPLLQTYVGGYGYYQAF</sequence>
<reference evidence="2 3" key="2">
    <citation type="submission" date="2018-11" db="EMBL/GenBank/DDBJ databases">
        <authorList>
            <consortium name="Pathogen Informatics"/>
        </authorList>
    </citation>
    <scope>NUCLEOTIDE SEQUENCE [LARGE SCALE GENOMIC DNA]</scope>
</reference>
<accession>A0A0N4T9N2</accession>
<evidence type="ECO:0000313" key="4">
    <source>
        <dbReference type="WBParaSite" id="BPAG_0000491901-mRNA-1"/>
    </source>
</evidence>
<dbReference type="AlphaFoldDB" id="A0A0N4T9N2"/>
<keyword evidence="1" id="KW-1133">Transmembrane helix</keyword>
<dbReference type="WBParaSite" id="BPAG_0000491901-mRNA-1">
    <property type="protein sequence ID" value="BPAG_0000491901-mRNA-1"/>
    <property type="gene ID" value="BPAG_0000491901"/>
</dbReference>
<organism evidence="4">
    <name type="scientific">Brugia pahangi</name>
    <name type="common">Filarial nematode worm</name>
    <dbReference type="NCBI Taxonomy" id="6280"/>
    <lineage>
        <taxon>Eukaryota</taxon>
        <taxon>Metazoa</taxon>
        <taxon>Ecdysozoa</taxon>
        <taxon>Nematoda</taxon>
        <taxon>Chromadorea</taxon>
        <taxon>Rhabditida</taxon>
        <taxon>Spirurina</taxon>
        <taxon>Spiruromorpha</taxon>
        <taxon>Filarioidea</taxon>
        <taxon>Onchocercidae</taxon>
        <taxon>Brugia</taxon>
    </lineage>
</organism>
<evidence type="ECO:0000313" key="3">
    <source>
        <dbReference type="Proteomes" id="UP000278627"/>
    </source>
</evidence>
<dbReference type="Proteomes" id="UP000278627">
    <property type="component" value="Unassembled WGS sequence"/>
</dbReference>
<feature type="transmembrane region" description="Helical" evidence="1">
    <location>
        <begin position="27"/>
        <end position="47"/>
    </location>
</feature>
<gene>
    <name evidence="2" type="ORF">BPAG_LOCUS4883</name>
</gene>
<reference evidence="4" key="1">
    <citation type="submission" date="2017-02" db="UniProtKB">
        <authorList>
            <consortium name="WormBaseParasite"/>
        </authorList>
    </citation>
    <scope>IDENTIFICATION</scope>
</reference>
<keyword evidence="1" id="KW-0812">Transmembrane</keyword>
<evidence type="ECO:0000256" key="1">
    <source>
        <dbReference type="SAM" id="Phobius"/>
    </source>
</evidence>
<proteinExistence type="predicted"/>
<protein>
    <submittedName>
        <fullName evidence="4">Pecanex-like protein</fullName>
    </submittedName>
</protein>
<keyword evidence="3" id="KW-1185">Reference proteome</keyword>
<evidence type="ECO:0000313" key="2">
    <source>
        <dbReference type="EMBL" id="VDN86069.1"/>
    </source>
</evidence>
<feature type="transmembrane region" description="Helical" evidence="1">
    <location>
        <begin position="59"/>
        <end position="92"/>
    </location>
</feature>
<dbReference type="EMBL" id="UZAD01002855">
    <property type="protein sequence ID" value="VDN86069.1"/>
    <property type="molecule type" value="Genomic_DNA"/>
</dbReference>